<dbReference type="SUPFAM" id="SSF55031">
    <property type="entry name" value="Bacterial exopeptidase dimerisation domain"/>
    <property type="match status" value="1"/>
</dbReference>
<accession>A0ABR2YEX7</accession>
<dbReference type="PANTHER" id="PTHR32494">
    <property type="entry name" value="ALLANTOATE DEIMINASE-RELATED"/>
    <property type="match status" value="1"/>
</dbReference>
<name>A0ABR2YEX7_9CHLO</name>
<feature type="chain" id="PRO_5047522346" description="Amidase" evidence="3">
    <location>
        <begin position="32"/>
        <end position="553"/>
    </location>
</feature>
<keyword evidence="5" id="KW-1185">Reference proteome</keyword>
<evidence type="ECO:0000313" key="4">
    <source>
        <dbReference type="EMBL" id="KAK9904030.1"/>
    </source>
</evidence>
<sequence length="553" mass="59332">MARKAKSWSLQRLLIACCVIKVLLDTQEAWAHNEAGEEGTLPLQLLQEVLYREPAERIQWLGKISDAEGSLYRRFFSPAHIRAASQIRRWMKEAGMRTWQDGVGNVHGRIDGRARDAPALISGSHYDTVMDAGKYDGALGIIVAIASVKATILQAAAASRIMTPEEVRAAVRESADLAQWLGAKAHNLFSTPMEIIAFSDEEGVRFQTTFLGSRAVTGQLVPLGMLDNEDQNGESLADVLYKHGFQGSEEALARTAYAPEQVRGYVEVHMEQGPVLQARGYALGPVAAIAGQTRLAASVTGTQGHAGTVPMKLRQDAAAAAAEAVVWIEQYCGGGGGGDEEAVREVEDDSLVCTTGSMVLWPGASNVIAGAANFSVDIRCRSDEVRGATTKQVIAQLETICKRRHVNCSIEVKHEAPAAACHPDIIAGLIDACRESEQLTAEILGRTEECQMECDSELSKVSNSTPKDVADELLDHVNCGGTTKSSGWEPGKAPVLVSGAGHDALPMAEITKMGLLFVRDRGGISHSPLEHVADEDIAAAAVALYVYLQKELL</sequence>
<evidence type="ECO:0000313" key="5">
    <source>
        <dbReference type="Proteomes" id="UP001491310"/>
    </source>
</evidence>
<reference evidence="4 5" key="1">
    <citation type="journal article" date="2024" name="Nat. Commun.">
        <title>Phylogenomics reveals the evolutionary origins of lichenization in chlorophyte algae.</title>
        <authorList>
            <person name="Puginier C."/>
            <person name="Libourel C."/>
            <person name="Otte J."/>
            <person name="Skaloud P."/>
            <person name="Haon M."/>
            <person name="Grisel S."/>
            <person name="Petersen M."/>
            <person name="Berrin J.G."/>
            <person name="Delaux P.M."/>
            <person name="Dal Grande F."/>
            <person name="Keller J."/>
        </authorList>
    </citation>
    <scope>NUCLEOTIDE SEQUENCE [LARGE SCALE GENOMIC DNA]</scope>
    <source>
        <strain evidence="4 5">SAG 216-7</strain>
    </source>
</reference>
<dbReference type="InterPro" id="IPR010158">
    <property type="entry name" value="Amidase_Cbmase"/>
</dbReference>
<dbReference type="Proteomes" id="UP001491310">
    <property type="component" value="Unassembled WGS sequence"/>
</dbReference>
<gene>
    <name evidence="4" type="ORF">WJX75_002928</name>
</gene>
<evidence type="ECO:0008006" key="6">
    <source>
        <dbReference type="Google" id="ProtNLM"/>
    </source>
</evidence>
<dbReference type="SUPFAM" id="SSF53187">
    <property type="entry name" value="Zn-dependent exopeptidases"/>
    <property type="match status" value="2"/>
</dbReference>
<keyword evidence="1" id="KW-0479">Metal-binding</keyword>
<organism evidence="4 5">
    <name type="scientific">Coccomyxa subellipsoidea</name>
    <dbReference type="NCBI Taxonomy" id="248742"/>
    <lineage>
        <taxon>Eukaryota</taxon>
        <taxon>Viridiplantae</taxon>
        <taxon>Chlorophyta</taxon>
        <taxon>core chlorophytes</taxon>
        <taxon>Trebouxiophyceae</taxon>
        <taxon>Trebouxiophyceae incertae sedis</taxon>
        <taxon>Coccomyxaceae</taxon>
        <taxon>Coccomyxa</taxon>
    </lineage>
</organism>
<dbReference type="InterPro" id="IPR036264">
    <property type="entry name" value="Bact_exopeptidase_dim_dom"/>
</dbReference>
<proteinExistence type="predicted"/>
<keyword evidence="2" id="KW-0378">Hydrolase</keyword>
<dbReference type="Gene3D" id="3.40.630.10">
    <property type="entry name" value="Zn peptidases"/>
    <property type="match status" value="2"/>
</dbReference>
<protein>
    <recommendedName>
        <fullName evidence="6">Amidase</fullName>
    </recommendedName>
</protein>
<evidence type="ECO:0000256" key="1">
    <source>
        <dbReference type="ARBA" id="ARBA00022723"/>
    </source>
</evidence>
<dbReference type="PANTHER" id="PTHR32494:SF19">
    <property type="entry name" value="ALLANTOATE DEIMINASE-RELATED"/>
    <property type="match status" value="1"/>
</dbReference>
<evidence type="ECO:0000256" key="3">
    <source>
        <dbReference type="SAM" id="SignalP"/>
    </source>
</evidence>
<keyword evidence="3" id="KW-0732">Signal</keyword>
<dbReference type="EMBL" id="JALJOT010000013">
    <property type="protein sequence ID" value="KAK9904030.1"/>
    <property type="molecule type" value="Genomic_DNA"/>
</dbReference>
<comment type="caution">
    <text evidence="4">The sequence shown here is derived from an EMBL/GenBank/DDBJ whole genome shotgun (WGS) entry which is preliminary data.</text>
</comment>
<evidence type="ECO:0000256" key="2">
    <source>
        <dbReference type="ARBA" id="ARBA00022801"/>
    </source>
</evidence>
<dbReference type="Gene3D" id="3.30.70.360">
    <property type="match status" value="1"/>
</dbReference>
<feature type="signal peptide" evidence="3">
    <location>
        <begin position="1"/>
        <end position="31"/>
    </location>
</feature>